<dbReference type="InterPro" id="IPR036291">
    <property type="entry name" value="NAD(P)-bd_dom_sf"/>
</dbReference>
<dbReference type="PANTHER" id="PTHR21708">
    <property type="entry name" value="PROBABLE 2-DEHYDROPANTOATE 2-REDUCTASE"/>
    <property type="match status" value="1"/>
</dbReference>
<feature type="domain" description="Ketopantoate reductase N-terminal" evidence="7">
    <location>
        <begin position="4"/>
        <end position="175"/>
    </location>
</feature>
<evidence type="ECO:0000256" key="5">
    <source>
        <dbReference type="ARBA" id="ARBA00032024"/>
    </source>
</evidence>
<dbReference type="FunFam" id="1.10.1040.10:FF:000017">
    <property type="entry name" value="2-dehydropantoate 2-reductase"/>
    <property type="match status" value="1"/>
</dbReference>
<dbReference type="Pfam" id="PF08546">
    <property type="entry name" value="ApbA_C"/>
    <property type="match status" value="1"/>
</dbReference>
<evidence type="ECO:0000259" key="7">
    <source>
        <dbReference type="Pfam" id="PF02558"/>
    </source>
</evidence>
<dbReference type="Pfam" id="PF02558">
    <property type="entry name" value="ApbA"/>
    <property type="match status" value="1"/>
</dbReference>
<dbReference type="Gene3D" id="3.40.50.720">
    <property type="entry name" value="NAD(P)-binding Rossmann-like Domain"/>
    <property type="match status" value="1"/>
</dbReference>
<keyword evidence="10" id="KW-1185">Reference proteome</keyword>
<dbReference type="InterPro" id="IPR008927">
    <property type="entry name" value="6-PGluconate_DH-like_C_sf"/>
</dbReference>
<dbReference type="GO" id="GO:0008677">
    <property type="term" value="F:2-dehydropantoate 2-reductase activity"/>
    <property type="evidence" value="ECO:0007669"/>
    <property type="project" value="UniProtKB-EC"/>
</dbReference>
<dbReference type="InterPro" id="IPR013752">
    <property type="entry name" value="KPA_reductase"/>
</dbReference>
<dbReference type="GO" id="GO:0005737">
    <property type="term" value="C:cytoplasm"/>
    <property type="evidence" value="ECO:0007669"/>
    <property type="project" value="TreeGrafter"/>
</dbReference>
<dbReference type="InterPro" id="IPR051402">
    <property type="entry name" value="KPR-Related"/>
</dbReference>
<reference evidence="9 10" key="1">
    <citation type="submission" date="2020-07" db="EMBL/GenBank/DDBJ databases">
        <title>Genomic Encyclopedia of Type Strains, Phase IV (KMG-V): Genome sequencing to study the core and pangenomes of soil and plant-associated prokaryotes.</title>
        <authorList>
            <person name="Whitman W."/>
        </authorList>
    </citation>
    <scope>NUCLEOTIDE SEQUENCE [LARGE SCALE GENOMIC DNA]</scope>
    <source>
        <strain evidence="9 10">SAS40</strain>
    </source>
</reference>
<dbReference type="UniPathway" id="UPA00028">
    <property type="reaction ID" value="UER00004"/>
</dbReference>
<dbReference type="Proteomes" id="UP000542125">
    <property type="component" value="Unassembled WGS sequence"/>
</dbReference>
<evidence type="ECO:0000256" key="1">
    <source>
        <dbReference type="ARBA" id="ARBA00004994"/>
    </source>
</evidence>
<dbReference type="EMBL" id="JACBYR010000002">
    <property type="protein sequence ID" value="NYE85433.1"/>
    <property type="molecule type" value="Genomic_DNA"/>
</dbReference>
<feature type="domain" description="Ketopantoate reductase C-terminal" evidence="8">
    <location>
        <begin position="201"/>
        <end position="322"/>
    </location>
</feature>
<dbReference type="PANTHER" id="PTHR21708:SF45">
    <property type="entry name" value="2-DEHYDROPANTOATE 2-REDUCTASE"/>
    <property type="match status" value="1"/>
</dbReference>
<keyword evidence="4" id="KW-0566">Pantothenate biosynthesis</keyword>
<comment type="catalytic activity">
    <reaction evidence="6">
        <text>(R)-pantoate + NADP(+) = 2-dehydropantoate + NADPH + H(+)</text>
        <dbReference type="Rhea" id="RHEA:16233"/>
        <dbReference type="ChEBI" id="CHEBI:11561"/>
        <dbReference type="ChEBI" id="CHEBI:15378"/>
        <dbReference type="ChEBI" id="CHEBI:15980"/>
        <dbReference type="ChEBI" id="CHEBI:57783"/>
        <dbReference type="ChEBI" id="CHEBI:58349"/>
        <dbReference type="EC" id="1.1.1.169"/>
    </reaction>
</comment>
<gene>
    <name evidence="9" type="ORF">FHW18_004740</name>
</gene>
<dbReference type="RefSeq" id="WP_179589384.1">
    <property type="nucleotide sequence ID" value="NZ_JACBYR010000002.1"/>
</dbReference>
<evidence type="ECO:0000313" key="10">
    <source>
        <dbReference type="Proteomes" id="UP000542125"/>
    </source>
</evidence>
<dbReference type="AlphaFoldDB" id="A0A7Y9IZV4"/>
<evidence type="ECO:0000256" key="4">
    <source>
        <dbReference type="ARBA" id="ARBA00022655"/>
    </source>
</evidence>
<evidence type="ECO:0000256" key="6">
    <source>
        <dbReference type="ARBA" id="ARBA00048793"/>
    </source>
</evidence>
<dbReference type="EC" id="1.1.1.169" evidence="2"/>
<dbReference type="NCBIfam" id="NF005089">
    <property type="entry name" value="PRK06522.1-4"/>
    <property type="match status" value="1"/>
</dbReference>
<evidence type="ECO:0000256" key="2">
    <source>
        <dbReference type="ARBA" id="ARBA00013014"/>
    </source>
</evidence>
<keyword evidence="9" id="KW-0560">Oxidoreductase</keyword>
<sequence length="330" mass="34586">MKTVTIFGAGAVGGNVAVHLASAGVAEVSVVARGAHLAAIRERGLTLIQKDQRTTVRPEVATDNPADLPPQDLIIVTLKATSLPDAAPALAALRAPGAPVLFLINGIPWWWSHGLPAGHPATTVPLDLIDPARALRDGLGADAVLGGVIYSPNEVTAPGEITNRGHSRFLLGEPDGSLSPRLTSVVDLFACAGIEVAARTDLRRDIFSKLVLNVSVNPICALTGLTARERLLEPGIRDLSRALINEVIAVSHASGFPVDADLDVEALLDPAKVPDARPSMLQDVLAGRPMEVDALLGQLQVLARDRQVATPALDGVLPLLQGLNRRVTQP</sequence>
<dbReference type="SUPFAM" id="SSF48179">
    <property type="entry name" value="6-phosphogluconate dehydrogenase C-terminal domain-like"/>
    <property type="match status" value="1"/>
</dbReference>
<accession>A0A7Y9IZV4</accession>
<proteinExistence type="predicted"/>
<protein>
    <recommendedName>
        <fullName evidence="3">2-dehydropantoate 2-reductase</fullName>
        <ecNumber evidence="2">1.1.1.169</ecNumber>
    </recommendedName>
    <alternativeName>
        <fullName evidence="5">Ketopantoate reductase</fullName>
    </alternativeName>
</protein>
<organism evidence="9 10">
    <name type="scientific">Pigmentiphaga litoralis</name>
    <dbReference type="NCBI Taxonomy" id="516702"/>
    <lineage>
        <taxon>Bacteria</taxon>
        <taxon>Pseudomonadati</taxon>
        <taxon>Pseudomonadota</taxon>
        <taxon>Betaproteobacteria</taxon>
        <taxon>Burkholderiales</taxon>
        <taxon>Alcaligenaceae</taxon>
        <taxon>Pigmentiphaga</taxon>
    </lineage>
</organism>
<evidence type="ECO:0000256" key="3">
    <source>
        <dbReference type="ARBA" id="ARBA00019465"/>
    </source>
</evidence>
<name>A0A7Y9IZV4_9BURK</name>
<comment type="pathway">
    <text evidence="1">Cofactor biosynthesis; (R)-pantothenate biosynthesis; (R)-pantoate from 3-methyl-2-oxobutanoate: step 2/2.</text>
</comment>
<dbReference type="SUPFAM" id="SSF51735">
    <property type="entry name" value="NAD(P)-binding Rossmann-fold domains"/>
    <property type="match status" value="1"/>
</dbReference>
<dbReference type="GO" id="GO:0015940">
    <property type="term" value="P:pantothenate biosynthetic process"/>
    <property type="evidence" value="ECO:0007669"/>
    <property type="project" value="UniProtKB-UniPathway"/>
</dbReference>
<dbReference type="InterPro" id="IPR013328">
    <property type="entry name" value="6PGD_dom2"/>
</dbReference>
<evidence type="ECO:0000259" key="8">
    <source>
        <dbReference type="Pfam" id="PF08546"/>
    </source>
</evidence>
<dbReference type="InterPro" id="IPR013332">
    <property type="entry name" value="KPR_N"/>
</dbReference>
<dbReference type="Gene3D" id="1.10.1040.10">
    <property type="entry name" value="N-(1-d-carboxylethyl)-l-norvaline Dehydrogenase, domain 2"/>
    <property type="match status" value="1"/>
</dbReference>
<evidence type="ECO:0000313" key="9">
    <source>
        <dbReference type="EMBL" id="NYE85433.1"/>
    </source>
</evidence>
<comment type="caution">
    <text evidence="9">The sequence shown here is derived from an EMBL/GenBank/DDBJ whole genome shotgun (WGS) entry which is preliminary data.</text>
</comment>